<comment type="caution">
    <text evidence="1">The sequence shown here is derived from an EMBL/GenBank/DDBJ whole genome shotgun (WGS) entry which is preliminary data.</text>
</comment>
<protein>
    <submittedName>
        <fullName evidence="1">Uncharacterized protein</fullName>
    </submittedName>
</protein>
<dbReference type="AlphaFoldDB" id="A0AAD7NET1"/>
<name>A0AAD7NET1_9AGAR</name>
<evidence type="ECO:0000313" key="2">
    <source>
        <dbReference type="Proteomes" id="UP001215598"/>
    </source>
</evidence>
<organism evidence="1 2">
    <name type="scientific">Mycena metata</name>
    <dbReference type="NCBI Taxonomy" id="1033252"/>
    <lineage>
        <taxon>Eukaryota</taxon>
        <taxon>Fungi</taxon>
        <taxon>Dikarya</taxon>
        <taxon>Basidiomycota</taxon>
        <taxon>Agaricomycotina</taxon>
        <taxon>Agaricomycetes</taxon>
        <taxon>Agaricomycetidae</taxon>
        <taxon>Agaricales</taxon>
        <taxon>Marasmiineae</taxon>
        <taxon>Mycenaceae</taxon>
        <taxon>Mycena</taxon>
    </lineage>
</organism>
<accession>A0AAD7NET1</accession>
<keyword evidence="2" id="KW-1185">Reference proteome</keyword>
<reference evidence="1" key="1">
    <citation type="submission" date="2023-03" db="EMBL/GenBank/DDBJ databases">
        <title>Massive genome expansion in bonnet fungi (Mycena s.s.) driven by repeated elements and novel gene families across ecological guilds.</title>
        <authorList>
            <consortium name="Lawrence Berkeley National Laboratory"/>
            <person name="Harder C.B."/>
            <person name="Miyauchi S."/>
            <person name="Viragh M."/>
            <person name="Kuo A."/>
            <person name="Thoen E."/>
            <person name="Andreopoulos B."/>
            <person name="Lu D."/>
            <person name="Skrede I."/>
            <person name="Drula E."/>
            <person name="Henrissat B."/>
            <person name="Morin E."/>
            <person name="Kohler A."/>
            <person name="Barry K."/>
            <person name="LaButti K."/>
            <person name="Morin E."/>
            <person name="Salamov A."/>
            <person name="Lipzen A."/>
            <person name="Mereny Z."/>
            <person name="Hegedus B."/>
            <person name="Baldrian P."/>
            <person name="Stursova M."/>
            <person name="Weitz H."/>
            <person name="Taylor A."/>
            <person name="Grigoriev I.V."/>
            <person name="Nagy L.G."/>
            <person name="Martin F."/>
            <person name="Kauserud H."/>
        </authorList>
    </citation>
    <scope>NUCLEOTIDE SEQUENCE</scope>
    <source>
        <strain evidence="1">CBHHK182m</strain>
    </source>
</reference>
<dbReference type="EMBL" id="JARKIB010000043">
    <property type="protein sequence ID" value="KAJ7757889.1"/>
    <property type="molecule type" value="Genomic_DNA"/>
</dbReference>
<dbReference type="Proteomes" id="UP001215598">
    <property type="component" value="Unassembled WGS sequence"/>
</dbReference>
<gene>
    <name evidence="1" type="ORF">B0H16DRAFT_1416370</name>
</gene>
<evidence type="ECO:0000313" key="1">
    <source>
        <dbReference type="EMBL" id="KAJ7757889.1"/>
    </source>
</evidence>
<sequence>MLPLESYRTVSFHALHGSPSRLCLYELYRLAHLRCPSLAIQPWVKTLSDLHGKSFLPYSIHRFSKCFDVYLDILRAVDHCVNKALERDAPDWHLKNCCPACTLMLPRLATPRPRVDSTSQL</sequence>
<proteinExistence type="predicted"/>